<keyword evidence="2" id="KW-1185">Reference proteome</keyword>
<dbReference type="KEGG" id="jre:109022157"/>
<dbReference type="Proteomes" id="UP000235220">
    <property type="component" value="Chromosome 4"/>
</dbReference>
<dbReference type="Gramene" id="Jr04_00740_p1">
    <property type="protein sequence ID" value="cds.Jr04_00740_p1"/>
    <property type="gene ID" value="Jr04_00740"/>
</dbReference>
<protein>
    <submittedName>
        <fullName evidence="3">Uncharacterized mitochondrial protein AtMg00810-like</fullName>
    </submittedName>
</protein>
<dbReference type="RefSeq" id="XP_018860525.1">
    <property type="nucleotide sequence ID" value="XM_019004980.1"/>
</dbReference>
<dbReference type="STRING" id="51240.A0A2I4HWJ8"/>
<evidence type="ECO:0000259" key="1">
    <source>
        <dbReference type="Pfam" id="PF07727"/>
    </source>
</evidence>
<proteinExistence type="predicted"/>
<dbReference type="AlphaFoldDB" id="A0A2I4HWJ8"/>
<organism evidence="2 3">
    <name type="scientific">Juglans regia</name>
    <name type="common">English walnut</name>
    <dbReference type="NCBI Taxonomy" id="51240"/>
    <lineage>
        <taxon>Eukaryota</taxon>
        <taxon>Viridiplantae</taxon>
        <taxon>Streptophyta</taxon>
        <taxon>Embryophyta</taxon>
        <taxon>Tracheophyta</taxon>
        <taxon>Spermatophyta</taxon>
        <taxon>Magnoliopsida</taxon>
        <taxon>eudicotyledons</taxon>
        <taxon>Gunneridae</taxon>
        <taxon>Pentapetalae</taxon>
        <taxon>rosids</taxon>
        <taxon>fabids</taxon>
        <taxon>Fagales</taxon>
        <taxon>Juglandaceae</taxon>
        <taxon>Juglans</taxon>
    </lineage>
</organism>
<dbReference type="Pfam" id="PF07727">
    <property type="entry name" value="RVT_2"/>
    <property type="match status" value="1"/>
</dbReference>
<accession>A0A2I4HWJ8</accession>
<dbReference type="GeneID" id="109022157"/>
<name>A0A2I4HWJ8_JUGRE</name>
<dbReference type="OrthoDB" id="414945at2759"/>
<dbReference type="PANTHER" id="PTHR11439">
    <property type="entry name" value="GAG-POL-RELATED RETROTRANSPOSON"/>
    <property type="match status" value="1"/>
</dbReference>
<dbReference type="CDD" id="cd09272">
    <property type="entry name" value="RNase_HI_RT_Ty1"/>
    <property type="match status" value="1"/>
</dbReference>
<evidence type="ECO:0000313" key="3">
    <source>
        <dbReference type="RefSeq" id="XP_018860525.1"/>
    </source>
</evidence>
<sequence>MSYGFTASKADPSLFIMHTYSFCMFILVYIDDMIITASSSVVVDKLIASLSQAFPVKDLGRLSYFLGLELEYLSDGILICQRKYISDLLKKTGMSEANSVSSPMSASIKLSKFDSPSFDDITLFRSVVGSLQYLSLTRLDISFSVNKACQFMHAPKLSHWTAVKRILRYLKSTINHGLFLSKKSSFVLHAYSDADWAGCPDDRKSTGGYCIFLGKHPISWSSKKQHTVARSSTEAEYKSLANTTAELIWLQSLIKELGFPLPHPPVLWCDNLGATYLTSNPVYHSRTKHMDIDFHFVRDRVAAKTLQVKFCSSKDQLADVFTKPLVSDRFSALRSSLRVFDTTLALRGRISINTEDTTQLNVKHQKPPQQLYELPESS</sequence>
<gene>
    <name evidence="3" type="primary">LOC109022157</name>
</gene>
<reference evidence="3" key="1">
    <citation type="submission" date="2025-08" db="UniProtKB">
        <authorList>
            <consortium name="RefSeq"/>
        </authorList>
    </citation>
    <scope>IDENTIFICATION</scope>
    <source>
        <tissue evidence="3">Leaves</tissue>
    </source>
</reference>
<dbReference type="SUPFAM" id="SSF56672">
    <property type="entry name" value="DNA/RNA polymerases"/>
    <property type="match status" value="1"/>
</dbReference>
<feature type="domain" description="Reverse transcriptase Ty1/copia-type" evidence="1">
    <location>
        <begin position="2"/>
        <end position="105"/>
    </location>
</feature>
<dbReference type="InterPro" id="IPR013103">
    <property type="entry name" value="RVT_2"/>
</dbReference>
<evidence type="ECO:0000313" key="2">
    <source>
        <dbReference type="Proteomes" id="UP000235220"/>
    </source>
</evidence>
<dbReference type="PANTHER" id="PTHR11439:SF455">
    <property type="entry name" value="RLK (RECEPTOR-LIKE PROTEIN KINASE) 8, PUTATIVE-RELATED"/>
    <property type="match status" value="1"/>
</dbReference>
<dbReference type="InterPro" id="IPR043502">
    <property type="entry name" value="DNA/RNA_pol_sf"/>
</dbReference>